<gene>
    <name evidence="3" type="ORF">ABUE30_04330</name>
</gene>
<organism evidence="3 4">
    <name type="scientific">Celerinatantimonas yamalensis</name>
    <dbReference type="NCBI Taxonomy" id="559956"/>
    <lineage>
        <taxon>Bacteria</taxon>
        <taxon>Pseudomonadati</taxon>
        <taxon>Pseudomonadota</taxon>
        <taxon>Gammaproteobacteria</taxon>
        <taxon>Celerinatantimonadaceae</taxon>
        <taxon>Celerinatantimonas</taxon>
    </lineage>
</organism>
<dbReference type="InterPro" id="IPR037021">
    <property type="entry name" value="RnfH_sf"/>
</dbReference>
<dbReference type="PANTHER" id="PTHR37483:SF1">
    <property type="entry name" value="UPF0125 PROTEIN RATB"/>
    <property type="match status" value="1"/>
</dbReference>
<dbReference type="Gene3D" id="3.10.20.280">
    <property type="entry name" value="RnfH-like"/>
    <property type="match status" value="1"/>
</dbReference>
<evidence type="ECO:0000313" key="4">
    <source>
        <dbReference type="Proteomes" id="UP001629953"/>
    </source>
</evidence>
<accession>A0ABW9G4Z0</accession>
<name>A0ABW9G4Z0_9GAMM</name>
<comment type="caution">
    <text evidence="3">The sequence shown here is derived from an EMBL/GenBank/DDBJ whole genome shotgun (WGS) entry which is preliminary data.</text>
</comment>
<protein>
    <recommendedName>
        <fullName evidence="2">UPF0125 protein ABUE30_04330</fullName>
    </recommendedName>
</protein>
<evidence type="ECO:0000256" key="2">
    <source>
        <dbReference type="HAMAP-Rule" id="MF_00460"/>
    </source>
</evidence>
<dbReference type="Pfam" id="PF03658">
    <property type="entry name" value="Ub-RnfH"/>
    <property type="match status" value="1"/>
</dbReference>
<evidence type="ECO:0000313" key="3">
    <source>
        <dbReference type="EMBL" id="MFM2484300.1"/>
    </source>
</evidence>
<proteinExistence type="inferred from homology"/>
<evidence type="ECO:0000256" key="1">
    <source>
        <dbReference type="ARBA" id="ARBA00010645"/>
    </source>
</evidence>
<reference evidence="3 4" key="1">
    <citation type="journal article" date="2013" name="Int. J. Syst. Evol. Microbiol.">
        <title>Celerinatantimonas yamalensis sp. nov., a cold-adapted diazotrophic bacterium from a cold permafrost brine.</title>
        <authorList>
            <person name="Shcherbakova V."/>
            <person name="Chuvilskaya N."/>
            <person name="Rivkina E."/>
            <person name="Demidov N."/>
            <person name="Uchaeva V."/>
            <person name="Suetin S."/>
            <person name="Suzina N."/>
            <person name="Gilichinsky D."/>
        </authorList>
    </citation>
    <scope>NUCLEOTIDE SEQUENCE [LARGE SCALE GENOMIC DNA]</scope>
    <source>
        <strain evidence="3 4">C7</strain>
    </source>
</reference>
<dbReference type="PANTHER" id="PTHR37483">
    <property type="entry name" value="UPF0125 PROTEIN RATB"/>
    <property type="match status" value="1"/>
</dbReference>
<dbReference type="EMBL" id="JBEQCT010000001">
    <property type="protein sequence ID" value="MFM2484300.1"/>
    <property type="molecule type" value="Genomic_DNA"/>
</dbReference>
<dbReference type="InterPro" id="IPR005346">
    <property type="entry name" value="RnfH"/>
</dbReference>
<dbReference type="RefSeq" id="WP_408622434.1">
    <property type="nucleotide sequence ID" value="NZ_JBEQCT010000001.1"/>
</dbReference>
<dbReference type="InterPro" id="IPR016155">
    <property type="entry name" value="Mopterin_synth/thiamin_S_b"/>
</dbReference>
<sequence>MKISVAHAAGRCGKWIEIEVNEPVTIRQALEQSTLLTDFPTLDIGHCKVGLFGKIASLDTPVSAGARVEIYRPLAINPRMTDDDDDEYED</sequence>
<keyword evidence="4" id="KW-1185">Reference proteome</keyword>
<dbReference type="SUPFAM" id="SSF54285">
    <property type="entry name" value="MoaD/ThiS"/>
    <property type="match status" value="1"/>
</dbReference>
<dbReference type="Proteomes" id="UP001629953">
    <property type="component" value="Unassembled WGS sequence"/>
</dbReference>
<dbReference type="HAMAP" id="MF_00460">
    <property type="entry name" value="UPF0125_RnfH"/>
    <property type="match status" value="1"/>
</dbReference>
<comment type="similarity">
    <text evidence="1 2">Belongs to the UPF0125 (RnfH) family.</text>
</comment>